<dbReference type="EMBL" id="WOWR01000004">
    <property type="protein sequence ID" value="KAF0255895.1"/>
    <property type="molecule type" value="Genomic_DNA"/>
</dbReference>
<dbReference type="Pfam" id="PF01850">
    <property type="entry name" value="PIN"/>
    <property type="match status" value="1"/>
</dbReference>
<feature type="domain" description="PIN" evidence="1">
    <location>
        <begin position="9"/>
        <end position="138"/>
    </location>
</feature>
<dbReference type="Proteomes" id="UP000442695">
    <property type="component" value="Unassembled WGS sequence"/>
</dbReference>
<dbReference type="InterPro" id="IPR002716">
    <property type="entry name" value="PIN_dom"/>
</dbReference>
<name>A0A7V8EJG9_PSEPU</name>
<dbReference type="RefSeq" id="WP_082433391.1">
    <property type="nucleotide sequence ID" value="NZ_WOWR01000004.1"/>
</dbReference>
<evidence type="ECO:0000313" key="3">
    <source>
        <dbReference type="Proteomes" id="UP000442695"/>
    </source>
</evidence>
<reference evidence="2 3" key="1">
    <citation type="submission" date="2019-12" db="EMBL/GenBank/DDBJ databases">
        <authorList>
            <person name="Woiski C."/>
        </authorList>
    </citation>
    <scope>NUCLEOTIDE SEQUENCE [LARGE SCALE GENOMIC DNA]</scope>
    <source>
        <strain evidence="2 3">BOE100</strain>
    </source>
</reference>
<evidence type="ECO:0000259" key="1">
    <source>
        <dbReference type="Pfam" id="PF01850"/>
    </source>
</evidence>
<sequence length="178" mass="19116">MAGKRSIVYWDTSAFLALLKSESGHGKGVLESLTSQAGAFDRGDIILATSTIGVMEVLSSNITDEGRDKFELMLRRSNFQLVMANEAVARQAASLRKHCYLSGKGAGSTEYLVSPADAIHVTSAMILHSDLLVTLDSKTKARKQELAMTAVSSFYPVPGLHPVSIMRPSLGMIGTDLL</sequence>
<dbReference type="AlphaFoldDB" id="A0A7V8EJG9"/>
<dbReference type="SUPFAM" id="SSF88723">
    <property type="entry name" value="PIN domain-like"/>
    <property type="match status" value="1"/>
</dbReference>
<protein>
    <submittedName>
        <fullName evidence="2">PIN domain-containing protein</fullName>
    </submittedName>
</protein>
<accession>A0A7V8EJG9</accession>
<dbReference type="Gene3D" id="3.40.50.1010">
    <property type="entry name" value="5'-nuclease"/>
    <property type="match status" value="1"/>
</dbReference>
<gene>
    <name evidence="2" type="ORF">GN299_05310</name>
</gene>
<organism evidence="2 3">
    <name type="scientific">Pseudomonas putida</name>
    <name type="common">Arthrobacter siderocapsulatus</name>
    <dbReference type="NCBI Taxonomy" id="303"/>
    <lineage>
        <taxon>Bacteria</taxon>
        <taxon>Pseudomonadati</taxon>
        <taxon>Pseudomonadota</taxon>
        <taxon>Gammaproteobacteria</taxon>
        <taxon>Pseudomonadales</taxon>
        <taxon>Pseudomonadaceae</taxon>
        <taxon>Pseudomonas</taxon>
    </lineage>
</organism>
<evidence type="ECO:0000313" key="2">
    <source>
        <dbReference type="EMBL" id="KAF0255895.1"/>
    </source>
</evidence>
<dbReference type="InterPro" id="IPR029060">
    <property type="entry name" value="PIN-like_dom_sf"/>
</dbReference>
<proteinExistence type="predicted"/>
<comment type="caution">
    <text evidence="2">The sequence shown here is derived from an EMBL/GenBank/DDBJ whole genome shotgun (WGS) entry which is preliminary data.</text>
</comment>